<dbReference type="CDD" id="cd03404">
    <property type="entry name" value="SPFH_HflK"/>
    <property type="match status" value="1"/>
</dbReference>
<dbReference type="Proteomes" id="UP000009173">
    <property type="component" value="Chromosome"/>
</dbReference>
<gene>
    <name evidence="9" type="ordered locus">Dvul_2279</name>
</gene>
<evidence type="ECO:0000313" key="9">
    <source>
        <dbReference type="EMBL" id="ABM29295.1"/>
    </source>
</evidence>
<comment type="subunit">
    <text evidence="6">HflC and HflK may interact to form a multimeric complex.</text>
</comment>
<dbReference type="InterPro" id="IPR001107">
    <property type="entry name" value="Band_7"/>
</dbReference>
<dbReference type="KEGG" id="dvl:Dvul_2279"/>
<evidence type="ECO:0000256" key="4">
    <source>
        <dbReference type="ARBA" id="ARBA00022989"/>
    </source>
</evidence>
<dbReference type="AlphaFoldDB" id="A0A0H3A9D5"/>
<protein>
    <recommendedName>
        <fullName evidence="6">Protein HflK</fullName>
    </recommendedName>
</protein>
<dbReference type="SUPFAM" id="SSF117892">
    <property type="entry name" value="Band 7/SPFH domain"/>
    <property type="match status" value="1"/>
</dbReference>
<dbReference type="InterPro" id="IPR010201">
    <property type="entry name" value="HflK"/>
</dbReference>
<evidence type="ECO:0000313" key="10">
    <source>
        <dbReference type="Proteomes" id="UP000009173"/>
    </source>
</evidence>
<name>A0A0H3A9D5_NITV4</name>
<comment type="function">
    <text evidence="6">HflC and HflK could encode or regulate a protease.</text>
</comment>
<dbReference type="Gene3D" id="3.30.479.30">
    <property type="entry name" value="Band 7 domain"/>
    <property type="match status" value="1"/>
</dbReference>
<reference evidence="10" key="1">
    <citation type="journal article" date="2009" name="Environ. Microbiol.">
        <title>Contribution of mobile genetic elements to Desulfovibrio vulgaris genome plasticity.</title>
        <authorList>
            <person name="Walker C.B."/>
            <person name="Stolyar S."/>
            <person name="Chivian D."/>
            <person name="Pinel N."/>
            <person name="Gabster J.A."/>
            <person name="Dehal P.S."/>
            <person name="He Z."/>
            <person name="Yang Z.K."/>
            <person name="Yen H.C."/>
            <person name="Zhou J."/>
            <person name="Wall J.D."/>
            <person name="Hazen T.C."/>
            <person name="Arkin A.P."/>
            <person name="Stahl D.A."/>
        </authorList>
    </citation>
    <scope>NUCLEOTIDE SEQUENCE [LARGE SCALE GENOMIC DNA]</scope>
    <source>
        <strain evidence="10">DP4</strain>
    </source>
</reference>
<dbReference type="HOGENOM" id="CLU_039173_0_1_7"/>
<dbReference type="GO" id="GO:0008233">
    <property type="term" value="F:peptidase activity"/>
    <property type="evidence" value="ECO:0007669"/>
    <property type="project" value="UniProtKB-KW"/>
</dbReference>
<dbReference type="SMART" id="SM00244">
    <property type="entry name" value="PHB"/>
    <property type="match status" value="1"/>
</dbReference>
<accession>A0A0H3A9D5</accession>
<dbReference type="InterPro" id="IPR036013">
    <property type="entry name" value="Band_7/SPFH_dom_sf"/>
</dbReference>
<keyword evidence="3" id="KW-0812">Transmembrane</keyword>
<keyword evidence="9" id="KW-0378">Hydrolase</keyword>
<dbReference type="PANTHER" id="PTHR43327">
    <property type="entry name" value="STOMATIN-LIKE PROTEIN 2, MITOCHONDRIAL"/>
    <property type="match status" value="1"/>
</dbReference>
<sequence>MQQLPYFFSIMNWDWDKLQEKRQRQTGGWGGGDQGDTPPPSGPDFEKLGDSFRRFREFPFPTGKLAAAAVAVLWLLSGVYIINPDEAGVVLRFGQYDRTVGPGPHYHLPFPVERVYKPKVTQVQRVEIGFRSPAQGATFQQGQGRVFPEEAAMLTGDENIVNVQFSVQYQIKDPVEYLFNVTDQAAVVRNAAEAAMREIIGNSLIDAALTDGKLRIQNETTTLLQEILDRYKVGIRVLAVQMQDVHPPKEVIDAFKDVASAREDKSRIVNEAEAYRNELLPRTRGAAAELVNQAEGYRETRTRQAEGEAQRFIAVLKEYNAAKDVTRKRLYFETMQEILSRNGVERIILPRETAGRVLPYLPLDRLTPAPQTGTKGGN</sequence>
<dbReference type="Pfam" id="PF01145">
    <property type="entry name" value="Band_7"/>
    <property type="match status" value="1"/>
</dbReference>
<feature type="domain" description="Band 7" evidence="8">
    <location>
        <begin position="77"/>
        <end position="259"/>
    </location>
</feature>
<dbReference type="InterPro" id="IPR050710">
    <property type="entry name" value="Band7/mec-2_domain"/>
</dbReference>
<dbReference type="PANTHER" id="PTHR43327:SF2">
    <property type="entry name" value="MODULATOR OF FTSH PROTEASE HFLK"/>
    <property type="match status" value="1"/>
</dbReference>
<keyword evidence="4" id="KW-1133">Transmembrane helix</keyword>
<evidence type="ECO:0000256" key="2">
    <source>
        <dbReference type="ARBA" id="ARBA00006971"/>
    </source>
</evidence>
<evidence type="ECO:0000256" key="6">
    <source>
        <dbReference type="RuleBase" id="RU364113"/>
    </source>
</evidence>
<dbReference type="NCBIfam" id="TIGR01933">
    <property type="entry name" value="hflK"/>
    <property type="match status" value="1"/>
</dbReference>
<evidence type="ECO:0000259" key="8">
    <source>
        <dbReference type="SMART" id="SM00244"/>
    </source>
</evidence>
<evidence type="ECO:0000256" key="7">
    <source>
        <dbReference type="SAM" id="MobiDB-lite"/>
    </source>
</evidence>
<feature type="region of interest" description="Disordered" evidence="7">
    <location>
        <begin position="22"/>
        <end position="48"/>
    </location>
</feature>
<evidence type="ECO:0000256" key="3">
    <source>
        <dbReference type="ARBA" id="ARBA00022692"/>
    </source>
</evidence>
<keyword evidence="5" id="KW-0472">Membrane</keyword>
<comment type="subcellular location">
    <subcellularLocation>
        <location evidence="1">Membrane</location>
        <topology evidence="1">Single-pass membrane protein</topology>
    </subcellularLocation>
</comment>
<evidence type="ECO:0000256" key="1">
    <source>
        <dbReference type="ARBA" id="ARBA00004167"/>
    </source>
</evidence>
<evidence type="ECO:0000256" key="5">
    <source>
        <dbReference type="ARBA" id="ARBA00023136"/>
    </source>
</evidence>
<dbReference type="EMBL" id="CP000527">
    <property type="protein sequence ID" value="ABM29295.1"/>
    <property type="molecule type" value="Genomic_DNA"/>
</dbReference>
<proteinExistence type="inferred from homology"/>
<comment type="similarity">
    <text evidence="2 6">Belongs to the band 7/mec-2 family. HflK subfamily.</text>
</comment>
<keyword evidence="9" id="KW-0645">Protease</keyword>
<dbReference type="GO" id="GO:0016020">
    <property type="term" value="C:membrane"/>
    <property type="evidence" value="ECO:0007669"/>
    <property type="project" value="UniProtKB-SubCell"/>
</dbReference>
<organism evidence="9 10">
    <name type="scientific">Nitratidesulfovibrio vulgaris (strain DP4)</name>
    <name type="common">Desulfovibrio vulgaris</name>
    <dbReference type="NCBI Taxonomy" id="391774"/>
    <lineage>
        <taxon>Bacteria</taxon>
        <taxon>Pseudomonadati</taxon>
        <taxon>Thermodesulfobacteriota</taxon>
        <taxon>Desulfovibrionia</taxon>
        <taxon>Desulfovibrionales</taxon>
        <taxon>Desulfovibrionaceae</taxon>
        <taxon>Nitratidesulfovibrio</taxon>
    </lineage>
</organism>
<dbReference type="GO" id="GO:0006508">
    <property type="term" value="P:proteolysis"/>
    <property type="evidence" value="ECO:0007669"/>
    <property type="project" value="UniProtKB-KW"/>
</dbReference>